<sequence>MLDAARSVVADRATALAAVRAALAPLQNSLVLDELGSIPVSRLKDVTEGRLRLTALEQAGFTTVRQVHEAGRYALQQVPGVGRQTADQALAAAGQIARAVADTVSVRIEVDRPEPRTTALIGALHPLVQAGSELRRAYDTARQLDTTIGPLLDRAGLARGRLRMAFAGQRRRTAALSALDAIRSVTREASARETPTLLAQASADLLRRPATEAETWVDFELRSADYYSQLAEIAGQEPDLAAAEGFVPSEIAERVRAQQLDDTHLRVSLRGYQSFGARFALAQRRVIIGDEMGLGKTIQAIAAMAHLAARGSTHFMVVCPASVLINWSREISSRSTLRACPVHGPDRQESFAEWCDRGGIAVTTFDSLHLLPAPTDTRPA</sequence>
<keyword evidence="3" id="KW-0547">Nucleotide-binding</keyword>
<dbReference type="InterPro" id="IPR038718">
    <property type="entry name" value="SNF2-like_sf"/>
</dbReference>
<dbReference type="PANTHER" id="PTHR45766">
    <property type="entry name" value="DNA ANNEALING HELICASE AND ENDONUCLEASE ZRANB3 FAMILY MEMBER"/>
    <property type="match status" value="1"/>
</dbReference>
<keyword evidence="3" id="KW-0347">Helicase</keyword>
<evidence type="ECO:0000313" key="4">
    <source>
        <dbReference type="Proteomes" id="UP000664167"/>
    </source>
</evidence>
<dbReference type="Gene3D" id="3.40.50.10810">
    <property type="entry name" value="Tandem AAA-ATPase domain"/>
    <property type="match status" value="1"/>
</dbReference>
<evidence type="ECO:0000259" key="2">
    <source>
        <dbReference type="Pfam" id="PF00176"/>
    </source>
</evidence>
<protein>
    <submittedName>
        <fullName evidence="3">ATP-dependent helicase</fullName>
    </submittedName>
</protein>
<dbReference type="Gene3D" id="1.10.150.20">
    <property type="entry name" value="5' to 3' exonuclease, C-terminal subdomain"/>
    <property type="match status" value="1"/>
</dbReference>
<dbReference type="AlphaFoldDB" id="A0A939JKY1"/>
<keyword evidence="1" id="KW-0378">Hydrolase</keyword>
<proteinExistence type="predicted"/>
<dbReference type="Pfam" id="PF00176">
    <property type="entry name" value="SNF2-rel_dom"/>
    <property type="match status" value="1"/>
</dbReference>
<feature type="non-terminal residue" evidence="3">
    <location>
        <position position="380"/>
    </location>
</feature>
<keyword evidence="3" id="KW-0067">ATP-binding</keyword>
<dbReference type="Proteomes" id="UP000664167">
    <property type="component" value="Unassembled WGS sequence"/>
</dbReference>
<dbReference type="GO" id="GO:0005524">
    <property type="term" value="F:ATP binding"/>
    <property type="evidence" value="ECO:0007669"/>
    <property type="project" value="InterPro"/>
</dbReference>
<accession>A0A939JKY1</accession>
<keyword evidence="4" id="KW-1185">Reference proteome</keyword>
<dbReference type="GO" id="GO:0006281">
    <property type="term" value="P:DNA repair"/>
    <property type="evidence" value="ECO:0007669"/>
    <property type="project" value="TreeGrafter"/>
</dbReference>
<dbReference type="SUPFAM" id="SSF52540">
    <property type="entry name" value="P-loop containing nucleoside triphosphate hydrolases"/>
    <property type="match status" value="1"/>
</dbReference>
<comment type="caution">
    <text evidence="3">The sequence shown here is derived from an EMBL/GenBank/DDBJ whole genome shotgun (WGS) entry which is preliminary data.</text>
</comment>
<dbReference type="GO" id="GO:0031297">
    <property type="term" value="P:replication fork processing"/>
    <property type="evidence" value="ECO:0007669"/>
    <property type="project" value="TreeGrafter"/>
</dbReference>
<reference evidence="3" key="1">
    <citation type="submission" date="2021-03" db="EMBL/GenBank/DDBJ databases">
        <title>Streptomyces poriferae sp. nov., a novel marine sponge-derived Actinobacteria species with anti-MRSA activity.</title>
        <authorList>
            <person name="Sandoval-Powers M."/>
            <person name="Kralova S."/>
            <person name="Nguyen G.-S."/>
            <person name="Fawwal D."/>
            <person name="Degnes K."/>
            <person name="Klinkenberg G."/>
            <person name="Sletta H."/>
            <person name="Wentzel A."/>
            <person name="Liles M.R."/>
        </authorList>
    </citation>
    <scope>NUCLEOTIDE SEQUENCE</scope>
    <source>
        <strain evidence="3">DSM 41794</strain>
    </source>
</reference>
<dbReference type="PANTHER" id="PTHR45766:SF6">
    <property type="entry name" value="SWI_SNF-RELATED MATRIX-ASSOCIATED ACTIN-DEPENDENT REGULATOR OF CHROMATIN SUBFAMILY A-LIKE PROTEIN 1"/>
    <property type="match status" value="1"/>
</dbReference>
<evidence type="ECO:0000256" key="1">
    <source>
        <dbReference type="ARBA" id="ARBA00022801"/>
    </source>
</evidence>
<evidence type="ECO:0000313" key="3">
    <source>
        <dbReference type="EMBL" id="MBO0515795.1"/>
    </source>
</evidence>
<dbReference type="GO" id="GO:0016787">
    <property type="term" value="F:hydrolase activity"/>
    <property type="evidence" value="ECO:0007669"/>
    <property type="project" value="UniProtKB-KW"/>
</dbReference>
<gene>
    <name evidence="3" type="ORF">J0695_29010</name>
</gene>
<name>A0A939JKY1_9ACTN</name>
<dbReference type="EMBL" id="JAFLRJ010000328">
    <property type="protein sequence ID" value="MBO0515795.1"/>
    <property type="molecule type" value="Genomic_DNA"/>
</dbReference>
<dbReference type="InterPro" id="IPR027417">
    <property type="entry name" value="P-loop_NTPase"/>
</dbReference>
<organism evidence="3 4">
    <name type="scientific">Streptomyces beijiangensis</name>
    <dbReference type="NCBI Taxonomy" id="163361"/>
    <lineage>
        <taxon>Bacteria</taxon>
        <taxon>Bacillati</taxon>
        <taxon>Actinomycetota</taxon>
        <taxon>Actinomycetes</taxon>
        <taxon>Kitasatosporales</taxon>
        <taxon>Streptomycetaceae</taxon>
        <taxon>Streptomyces</taxon>
    </lineage>
</organism>
<dbReference type="GO" id="GO:0004386">
    <property type="term" value="F:helicase activity"/>
    <property type="evidence" value="ECO:0007669"/>
    <property type="project" value="UniProtKB-KW"/>
</dbReference>
<feature type="domain" description="SNF2 N-terminal" evidence="2">
    <location>
        <begin position="272"/>
        <end position="368"/>
    </location>
</feature>
<dbReference type="InterPro" id="IPR000330">
    <property type="entry name" value="SNF2_N"/>
</dbReference>